<dbReference type="SMART" id="SM01310">
    <property type="entry name" value="RICTOR_V"/>
    <property type="match status" value="1"/>
</dbReference>
<dbReference type="Proteomes" id="UP000559027">
    <property type="component" value="Unassembled WGS sequence"/>
</dbReference>
<dbReference type="InterPro" id="IPR028267">
    <property type="entry name" value="Pianissimo_N"/>
</dbReference>
<dbReference type="EMBL" id="JAACJO010000003">
    <property type="protein sequence ID" value="KAF5360773.1"/>
    <property type="molecule type" value="Genomic_DNA"/>
</dbReference>
<feature type="domain" description="Rapamycin-insensitive companion of mTOR N-terminal" evidence="4">
    <location>
        <begin position="223"/>
        <end position="598"/>
    </location>
</feature>
<evidence type="ECO:0000313" key="6">
    <source>
        <dbReference type="EMBL" id="KAF5360773.1"/>
    </source>
</evidence>
<feature type="domain" description="Rapamycin-insensitive companion of mTOR" evidence="5">
    <location>
        <begin position="1077"/>
        <end position="1149"/>
    </location>
</feature>
<keyword evidence="7" id="KW-1185">Reference proteome</keyword>
<dbReference type="InterPro" id="IPR029453">
    <property type="entry name" value="Rictor_IV"/>
</dbReference>
<proteinExistence type="inferred from homology"/>
<dbReference type="InterPro" id="IPR029451">
    <property type="entry name" value="RICTOR_M"/>
</dbReference>
<dbReference type="SMART" id="SM01308">
    <property type="entry name" value="RICTOR_N"/>
    <property type="match status" value="1"/>
</dbReference>
<dbReference type="SMART" id="SM01307">
    <property type="entry name" value="RICTOR_M"/>
    <property type="match status" value="1"/>
</dbReference>
<feature type="region of interest" description="Disordered" evidence="2">
    <location>
        <begin position="1302"/>
        <end position="1336"/>
    </location>
</feature>
<evidence type="ECO:0000256" key="1">
    <source>
        <dbReference type="ARBA" id="ARBA00008878"/>
    </source>
</evidence>
<organism evidence="6 7">
    <name type="scientific">Leucocoprinus leucothites</name>
    <dbReference type="NCBI Taxonomy" id="201217"/>
    <lineage>
        <taxon>Eukaryota</taxon>
        <taxon>Fungi</taxon>
        <taxon>Dikarya</taxon>
        <taxon>Basidiomycota</taxon>
        <taxon>Agaricomycotina</taxon>
        <taxon>Agaricomycetes</taxon>
        <taxon>Agaricomycetidae</taxon>
        <taxon>Agaricales</taxon>
        <taxon>Agaricineae</taxon>
        <taxon>Agaricaceae</taxon>
        <taxon>Leucocoprinus</taxon>
    </lineage>
</organism>
<comment type="similarity">
    <text evidence="1">Belongs to the RICTOR family.</text>
</comment>
<dbReference type="SMART" id="SM01303">
    <property type="entry name" value="RasGEF_N_2"/>
    <property type="match status" value="1"/>
</dbReference>
<dbReference type="PANTHER" id="PTHR13298">
    <property type="entry name" value="CYTOSOLIC REGULATOR PIANISSIMO"/>
    <property type="match status" value="1"/>
</dbReference>
<evidence type="ECO:0000259" key="4">
    <source>
        <dbReference type="SMART" id="SM01308"/>
    </source>
</evidence>
<dbReference type="GO" id="GO:0031932">
    <property type="term" value="C:TORC2 complex"/>
    <property type="evidence" value="ECO:0007669"/>
    <property type="project" value="InterPro"/>
</dbReference>
<dbReference type="SUPFAM" id="SSF48371">
    <property type="entry name" value="ARM repeat"/>
    <property type="match status" value="1"/>
</dbReference>
<dbReference type="Pfam" id="PF14663">
    <property type="entry name" value="RasGEF_N_2"/>
    <property type="match status" value="1"/>
</dbReference>
<name>A0A8H5LKT6_9AGAR</name>
<dbReference type="InterPro" id="IPR016024">
    <property type="entry name" value="ARM-type_fold"/>
</dbReference>
<feature type="region of interest" description="Disordered" evidence="2">
    <location>
        <begin position="109"/>
        <end position="137"/>
    </location>
</feature>
<feature type="compositionally biased region" description="Basic and acidic residues" evidence="2">
    <location>
        <begin position="109"/>
        <end position="122"/>
    </location>
</feature>
<evidence type="ECO:0000313" key="7">
    <source>
        <dbReference type="Proteomes" id="UP000559027"/>
    </source>
</evidence>
<dbReference type="InterPro" id="IPR028268">
    <property type="entry name" value="Pianissimo_fam"/>
</dbReference>
<gene>
    <name evidence="6" type="ORF">D9756_004693</name>
</gene>
<dbReference type="OrthoDB" id="271111at2759"/>
<dbReference type="Pfam" id="PF14668">
    <property type="entry name" value="RICTOR_V"/>
    <property type="match status" value="1"/>
</dbReference>
<reference evidence="6 7" key="1">
    <citation type="journal article" date="2020" name="ISME J.">
        <title>Uncovering the hidden diversity of litter-decomposition mechanisms in mushroom-forming fungi.</title>
        <authorList>
            <person name="Floudas D."/>
            <person name="Bentzer J."/>
            <person name="Ahren D."/>
            <person name="Johansson T."/>
            <person name="Persson P."/>
            <person name="Tunlid A."/>
        </authorList>
    </citation>
    <scope>NUCLEOTIDE SEQUENCE [LARGE SCALE GENOMIC DNA]</scope>
    <source>
        <strain evidence="6 7">CBS 146.42</strain>
    </source>
</reference>
<dbReference type="InterPro" id="IPR029452">
    <property type="entry name" value="RICTOR_V"/>
</dbReference>
<dbReference type="Pfam" id="PF14666">
    <property type="entry name" value="RICTOR_M"/>
    <property type="match status" value="1"/>
</dbReference>
<protein>
    <submittedName>
        <fullName evidence="6">Uncharacterized protein</fullName>
    </submittedName>
</protein>
<feature type="domain" description="Rapamycin-insensitive companion of mTOR middle" evidence="3">
    <location>
        <begin position="682"/>
        <end position="906"/>
    </location>
</feature>
<evidence type="ECO:0000256" key="2">
    <source>
        <dbReference type="SAM" id="MobiDB-lite"/>
    </source>
</evidence>
<dbReference type="Pfam" id="PF14664">
    <property type="entry name" value="RICTOR_N"/>
    <property type="match status" value="1"/>
</dbReference>
<accession>A0A8H5LKT6</accession>
<dbReference type="GO" id="GO:0038203">
    <property type="term" value="P:TORC2 signaling"/>
    <property type="evidence" value="ECO:0007669"/>
    <property type="project" value="TreeGrafter"/>
</dbReference>
<evidence type="ECO:0000259" key="5">
    <source>
        <dbReference type="SMART" id="SM01310"/>
    </source>
</evidence>
<evidence type="ECO:0000259" key="3">
    <source>
        <dbReference type="SMART" id="SM01307"/>
    </source>
</evidence>
<sequence length="1350" mass="152839">MPAQLAFPSQPSLLSPTLVGSNPLQTNGNDFVFDTDTDPSEEIEKLEGRLLREYRILEGADSFLKISDAAPLRKKVEAEMAAARTNIDSINQLIRMYESVRDRQLADDTAAREKHRTEETAVRQRQAAQRSLDMGNGRPVEDRSKALVFIYLPQTFPHSTSFYLVIKAVEDFRTALQRAHKFFVELDLLTRSRTHQSSITASTSTPSNDLMAAEFLEIDRHRVEIMNRIIEILQRNLRVRYELKISDVLKSILPCLTDKCSKSCRAAAYRLIRHALVEAESVQRLGTALDWYILKSLNRDVKYAIEKEQAIKLVRTIIEVGTTHRDSFGSSAVAVVPISDVVLRSVIAVAEHLDDPFRPICIETLAEILLIDIESLTRTGGFRFLLQVLGDGPAELTPMIAAAFLQVADCPRTRAYLRVGCDLEIALSIITDAYGKGPEHAERMRACSKVIQLMLRSWSGLMYLAFNDMQAIRSAVDTLRIPSLETREIILDMFFELLNIKTFDWYQTFIAGRRLTMYRKSREDHVKKPQGQEPQERPHQLVKLTDQFLALLVMVLTKAGLCEALTCLLEETYIGSSLSRKATLLLAEVLALANRVLPMTAAASIQAIPEVFAMATDYQDGEHRIAGTSALSAIESFNRNRTRLDHATALKNNRPRANSVEDPMRRNQRHVEQVRAKISMQMDDRTFQATVIETQVMQTKDFTKWNYEALQDVVDGLMYNQKRLEEVIKARFIRRLMAFYSPFSHRFSDIRKNRDTVKWVKLGCSLLTTLMSGSEGVRYLGSEDQLLSQIVRGFAQLDPFNGPPDSDPIFSKKRVTDTLTYGYFEFLGTLSKYEKGIELLEKFKVFTAFYHLNELRSREDLIKGIIENLDYSIDGHSRIILSKALTSSYKHIRLYATEHLGTLIHGAITANAWTMRLLLTQLYDPLPEITEVAVQLLEEVCESKEFLQMVVELQPAMSHLGEIGDALLMKFMSTSMGFRYLFEAGHIDREMETWFHERNLVYVVDIEIFLAKLFNTALVAEDEEDLLASVGAMPRHFYGEMAKTDFGCQILQEKGHFKEFSQTIRQHSLESEDMELIMKLKSILWAVGNVGATEGGLPFLEEEEIIPVILQIAEQSPIPSVRGTCFFVLGLISSTTQGAEILEDYNWLSTLSPLGTPTGVCLPADLEKFITIPSWQQYIPEKKDVRLIPPVLDHEIEIVTAMQNMANTVIANAASRTLAKIRSRPEYRKAFSSSDMFYRALHMLSTQRYRLPVRRYIVDLFNVDLDPQSVLALEKSAEKLKADPSYKPPSATVARMSIFGRLAKTKRPSESESSEDEDGPLDGNASNPVPKDQGPVLALKPLKRIVGFDA</sequence>
<dbReference type="PANTHER" id="PTHR13298:SF11">
    <property type="entry name" value="RAPAMYCIN-INSENSITIVE COMPANION OF MTOR"/>
    <property type="match status" value="1"/>
</dbReference>
<comment type="caution">
    <text evidence="6">The sequence shown here is derived from an EMBL/GenBank/DDBJ whole genome shotgun (WGS) entry which is preliminary data.</text>
</comment>